<keyword evidence="3" id="KW-1185">Reference proteome</keyword>
<name>A0ABD3E977_9LAMI</name>
<keyword evidence="1" id="KW-0472">Membrane</keyword>
<gene>
    <name evidence="2" type="ORF">CASFOL_007433</name>
</gene>
<reference evidence="3" key="1">
    <citation type="journal article" date="2024" name="IScience">
        <title>Strigolactones Initiate the Formation of Haustorium-like Structures in Castilleja.</title>
        <authorList>
            <person name="Buerger M."/>
            <person name="Peterson D."/>
            <person name="Chory J."/>
        </authorList>
    </citation>
    <scope>NUCLEOTIDE SEQUENCE [LARGE SCALE GENOMIC DNA]</scope>
</reference>
<dbReference type="AlphaFoldDB" id="A0ABD3E977"/>
<dbReference type="EMBL" id="JAVIJP010000007">
    <property type="protein sequence ID" value="KAL3651030.1"/>
    <property type="molecule type" value="Genomic_DNA"/>
</dbReference>
<comment type="caution">
    <text evidence="2">The sequence shown here is derived from an EMBL/GenBank/DDBJ whole genome shotgun (WGS) entry which is preliminary data.</text>
</comment>
<keyword evidence="1" id="KW-1133">Transmembrane helix</keyword>
<protein>
    <submittedName>
        <fullName evidence="2">Uncharacterized protein</fullName>
    </submittedName>
</protein>
<keyword evidence="1" id="KW-0812">Transmembrane</keyword>
<evidence type="ECO:0000256" key="1">
    <source>
        <dbReference type="SAM" id="Phobius"/>
    </source>
</evidence>
<feature type="transmembrane region" description="Helical" evidence="1">
    <location>
        <begin position="54"/>
        <end position="71"/>
    </location>
</feature>
<feature type="transmembrane region" description="Helical" evidence="1">
    <location>
        <begin position="123"/>
        <end position="140"/>
    </location>
</feature>
<feature type="transmembrane region" description="Helical" evidence="1">
    <location>
        <begin position="99"/>
        <end position="117"/>
    </location>
</feature>
<feature type="transmembrane region" description="Helical" evidence="1">
    <location>
        <begin position="20"/>
        <end position="42"/>
    </location>
</feature>
<evidence type="ECO:0000313" key="3">
    <source>
        <dbReference type="Proteomes" id="UP001632038"/>
    </source>
</evidence>
<organism evidence="2 3">
    <name type="scientific">Castilleja foliolosa</name>
    <dbReference type="NCBI Taxonomy" id="1961234"/>
    <lineage>
        <taxon>Eukaryota</taxon>
        <taxon>Viridiplantae</taxon>
        <taxon>Streptophyta</taxon>
        <taxon>Embryophyta</taxon>
        <taxon>Tracheophyta</taxon>
        <taxon>Spermatophyta</taxon>
        <taxon>Magnoliopsida</taxon>
        <taxon>eudicotyledons</taxon>
        <taxon>Gunneridae</taxon>
        <taxon>Pentapetalae</taxon>
        <taxon>asterids</taxon>
        <taxon>lamiids</taxon>
        <taxon>Lamiales</taxon>
        <taxon>Orobanchaceae</taxon>
        <taxon>Pedicularideae</taxon>
        <taxon>Castillejinae</taxon>
        <taxon>Castilleja</taxon>
    </lineage>
</organism>
<feature type="transmembrane region" description="Helical" evidence="1">
    <location>
        <begin position="147"/>
        <end position="163"/>
    </location>
</feature>
<dbReference type="Proteomes" id="UP001632038">
    <property type="component" value="Unassembled WGS sequence"/>
</dbReference>
<accession>A0ABD3E977</accession>
<sequence>MSTQTYDNHSYDLTKGPSPIIPLVAVVGLCLLLHGHSSSINLDRPLSSHTENSNFLTYLTFIPILLLAITYSKSHTIILPLALTLVFTYTVSTMLDGRLMLILIVCLAGAYLTSVKYDGEEELGWVCVLVLVFFLLHCVLSMERHQMGALVFAVVILLYFHCFT</sequence>
<proteinExistence type="predicted"/>
<evidence type="ECO:0000313" key="2">
    <source>
        <dbReference type="EMBL" id="KAL3651030.1"/>
    </source>
</evidence>